<dbReference type="OrthoDB" id="26525at2759"/>
<dbReference type="EMBL" id="CAMXCT030002630">
    <property type="protein sequence ID" value="CAL4786751.1"/>
    <property type="molecule type" value="Genomic_DNA"/>
</dbReference>
<evidence type="ECO:0000313" key="4">
    <source>
        <dbReference type="EMBL" id="CAI3999439.1"/>
    </source>
</evidence>
<evidence type="ECO:0000259" key="3">
    <source>
        <dbReference type="PROSITE" id="PS50222"/>
    </source>
</evidence>
<gene>
    <name evidence="4" type="ORF">C1SCF055_LOCUS25634</name>
</gene>
<keyword evidence="1" id="KW-0106">Calcium</keyword>
<organism evidence="4">
    <name type="scientific">Cladocopium goreaui</name>
    <dbReference type="NCBI Taxonomy" id="2562237"/>
    <lineage>
        <taxon>Eukaryota</taxon>
        <taxon>Sar</taxon>
        <taxon>Alveolata</taxon>
        <taxon>Dinophyceae</taxon>
        <taxon>Suessiales</taxon>
        <taxon>Symbiodiniaceae</taxon>
        <taxon>Cladocopium</taxon>
    </lineage>
</organism>
<dbReference type="CDD" id="cd00051">
    <property type="entry name" value="EFh"/>
    <property type="match status" value="1"/>
</dbReference>
<keyword evidence="6" id="KW-1185">Reference proteome</keyword>
<sequence>MICNNGVGELHSQGSSSKAWSQPQFTDEEIFRFQRSQGVVAILRTRPVGDDSFTDFVAATLSGAQCKDGHCRSAFRIFDRNADGYIDAKELELILRKGESSACLTEPAQATVAMLKEAGAGMVSFKDFVNFVKRGASLEL</sequence>
<proteinExistence type="predicted"/>
<dbReference type="PROSITE" id="PS00018">
    <property type="entry name" value="EF_HAND_1"/>
    <property type="match status" value="1"/>
</dbReference>
<dbReference type="Proteomes" id="UP001152797">
    <property type="component" value="Unassembled WGS sequence"/>
</dbReference>
<dbReference type="GO" id="GO:0005509">
    <property type="term" value="F:calcium ion binding"/>
    <property type="evidence" value="ECO:0007669"/>
    <property type="project" value="InterPro"/>
</dbReference>
<dbReference type="Pfam" id="PF13499">
    <property type="entry name" value="EF-hand_7"/>
    <property type="match status" value="1"/>
</dbReference>
<dbReference type="EMBL" id="CAMXCT010002630">
    <property type="protein sequence ID" value="CAI3999439.1"/>
    <property type="molecule type" value="Genomic_DNA"/>
</dbReference>
<evidence type="ECO:0000256" key="1">
    <source>
        <dbReference type="ARBA" id="ARBA00022837"/>
    </source>
</evidence>
<dbReference type="AlphaFoldDB" id="A0A9P1G3B5"/>
<dbReference type="EMBL" id="CAMXCT020002630">
    <property type="protein sequence ID" value="CAL1152814.1"/>
    <property type="molecule type" value="Genomic_DNA"/>
</dbReference>
<feature type="region of interest" description="Disordered" evidence="2">
    <location>
        <begin position="1"/>
        <end position="21"/>
    </location>
</feature>
<evidence type="ECO:0000313" key="6">
    <source>
        <dbReference type="Proteomes" id="UP001152797"/>
    </source>
</evidence>
<dbReference type="InterPro" id="IPR018247">
    <property type="entry name" value="EF_Hand_1_Ca_BS"/>
</dbReference>
<reference evidence="5 6" key="2">
    <citation type="submission" date="2024-05" db="EMBL/GenBank/DDBJ databases">
        <authorList>
            <person name="Chen Y."/>
            <person name="Shah S."/>
            <person name="Dougan E. K."/>
            <person name="Thang M."/>
            <person name="Chan C."/>
        </authorList>
    </citation>
    <scope>NUCLEOTIDE SEQUENCE [LARGE SCALE GENOMIC DNA]</scope>
</reference>
<accession>A0A9P1G3B5</accession>
<evidence type="ECO:0000256" key="2">
    <source>
        <dbReference type="SAM" id="MobiDB-lite"/>
    </source>
</evidence>
<protein>
    <submittedName>
        <fullName evidence="5">Phosphatidylglycerophosphatase and protein-tyrosine phosphatase 1</fullName>
    </submittedName>
</protein>
<reference evidence="4" key="1">
    <citation type="submission" date="2022-10" db="EMBL/GenBank/DDBJ databases">
        <authorList>
            <person name="Chen Y."/>
            <person name="Dougan E. K."/>
            <person name="Chan C."/>
            <person name="Rhodes N."/>
            <person name="Thang M."/>
        </authorList>
    </citation>
    <scope>NUCLEOTIDE SEQUENCE</scope>
</reference>
<evidence type="ECO:0000313" key="5">
    <source>
        <dbReference type="EMBL" id="CAL4786751.1"/>
    </source>
</evidence>
<name>A0A9P1G3B5_9DINO</name>
<dbReference type="Gene3D" id="1.10.238.10">
    <property type="entry name" value="EF-hand"/>
    <property type="match status" value="2"/>
</dbReference>
<comment type="caution">
    <text evidence="4">The sequence shown here is derived from an EMBL/GenBank/DDBJ whole genome shotgun (WGS) entry which is preliminary data.</text>
</comment>
<dbReference type="PROSITE" id="PS50222">
    <property type="entry name" value="EF_HAND_2"/>
    <property type="match status" value="1"/>
</dbReference>
<dbReference type="InterPro" id="IPR011992">
    <property type="entry name" value="EF-hand-dom_pair"/>
</dbReference>
<dbReference type="InterPro" id="IPR002048">
    <property type="entry name" value="EF_hand_dom"/>
</dbReference>
<dbReference type="SMART" id="SM00054">
    <property type="entry name" value="EFh"/>
    <property type="match status" value="1"/>
</dbReference>
<dbReference type="SUPFAM" id="SSF47473">
    <property type="entry name" value="EF-hand"/>
    <property type="match status" value="1"/>
</dbReference>
<feature type="domain" description="EF-hand" evidence="3">
    <location>
        <begin position="66"/>
        <end position="101"/>
    </location>
</feature>
<feature type="compositionally biased region" description="Polar residues" evidence="2">
    <location>
        <begin position="12"/>
        <end position="21"/>
    </location>
</feature>